<proteinExistence type="predicted"/>
<dbReference type="PANTHER" id="PTHR30336">
    <property type="entry name" value="INNER MEMBRANE PROTEIN, PROBABLE PERMEASE"/>
    <property type="match status" value="1"/>
</dbReference>
<dbReference type="InterPro" id="IPR051599">
    <property type="entry name" value="Cell_Envelope_Assoc"/>
</dbReference>
<organism evidence="2 3">
    <name type="scientific">Fictibacillus macauensis ZFHKF-1</name>
    <dbReference type="NCBI Taxonomy" id="1196324"/>
    <lineage>
        <taxon>Bacteria</taxon>
        <taxon>Bacillati</taxon>
        <taxon>Bacillota</taxon>
        <taxon>Bacilli</taxon>
        <taxon>Bacillales</taxon>
        <taxon>Fictibacillaceae</taxon>
        <taxon>Fictibacillus</taxon>
    </lineage>
</organism>
<dbReference type="RefSeq" id="WP_007201150.1">
    <property type="nucleotide sequence ID" value="NZ_AKKV01000021.1"/>
</dbReference>
<accession>I8UHG0</accession>
<keyword evidence="3" id="KW-1185">Reference proteome</keyword>
<dbReference type="eggNOG" id="COG1434">
    <property type="taxonomic scope" value="Bacteria"/>
</dbReference>
<dbReference type="InterPro" id="IPR003848">
    <property type="entry name" value="DUF218"/>
</dbReference>
<sequence>MILASIALEAFILSSINNDQPSSVDYVLILGAGLKNDKPTPVLKERLNTAIAYYKKHPHTTLVTSGGLTKGDHTSEGEAMAQYLVMHGVPKKDIVQETKSKSTSENIAFASKLMKKRIGNHKHHVLLVSNDFHLKRAKMLASKEGVIPYGLGASTPLPVIPQVHVREILALAKYFLFE</sequence>
<comment type="caution">
    <text evidence="2">The sequence shown here is derived from an EMBL/GenBank/DDBJ whole genome shotgun (WGS) entry which is preliminary data.</text>
</comment>
<feature type="domain" description="DUF218" evidence="1">
    <location>
        <begin position="25"/>
        <end position="155"/>
    </location>
</feature>
<name>I8UHG0_9BACL</name>
<protein>
    <recommendedName>
        <fullName evidence="1">DUF218 domain-containing protein</fullName>
    </recommendedName>
</protein>
<dbReference type="EMBL" id="AKKV01000021">
    <property type="protein sequence ID" value="EIT86345.1"/>
    <property type="molecule type" value="Genomic_DNA"/>
</dbReference>
<dbReference type="InterPro" id="IPR014729">
    <property type="entry name" value="Rossmann-like_a/b/a_fold"/>
</dbReference>
<dbReference type="Pfam" id="PF02698">
    <property type="entry name" value="DUF218"/>
    <property type="match status" value="1"/>
</dbReference>
<dbReference type="PATRIC" id="fig|1196324.3.peg.1066"/>
<dbReference type="PANTHER" id="PTHR30336:SF4">
    <property type="entry name" value="ENVELOPE BIOGENESIS FACTOR ELYC"/>
    <property type="match status" value="1"/>
</dbReference>
<dbReference type="GO" id="GO:0005886">
    <property type="term" value="C:plasma membrane"/>
    <property type="evidence" value="ECO:0007669"/>
    <property type="project" value="TreeGrafter"/>
</dbReference>
<dbReference type="GO" id="GO:0043164">
    <property type="term" value="P:Gram-negative-bacterium-type cell wall biogenesis"/>
    <property type="evidence" value="ECO:0007669"/>
    <property type="project" value="TreeGrafter"/>
</dbReference>
<evidence type="ECO:0000259" key="1">
    <source>
        <dbReference type="Pfam" id="PF02698"/>
    </source>
</evidence>
<dbReference type="Proteomes" id="UP000004080">
    <property type="component" value="Unassembled WGS sequence"/>
</dbReference>
<dbReference type="AlphaFoldDB" id="I8UHG0"/>
<reference evidence="2 3" key="1">
    <citation type="journal article" date="2012" name="J. Bacteriol.">
        <title>Genome of Bacillus macauensis ZFHKF-1, a Long-Chain-Forming Bacterium.</title>
        <authorList>
            <person name="Cai L."/>
            <person name="Zhang T."/>
        </authorList>
    </citation>
    <scope>NUCLEOTIDE SEQUENCE [LARGE SCALE GENOMIC DNA]</scope>
    <source>
        <strain evidence="2 3">ZFHKF-1</strain>
    </source>
</reference>
<dbReference type="STRING" id="1196324.A374_05256"/>
<evidence type="ECO:0000313" key="3">
    <source>
        <dbReference type="Proteomes" id="UP000004080"/>
    </source>
</evidence>
<dbReference type="Gene3D" id="3.40.50.620">
    <property type="entry name" value="HUPs"/>
    <property type="match status" value="1"/>
</dbReference>
<dbReference type="GO" id="GO:0000270">
    <property type="term" value="P:peptidoglycan metabolic process"/>
    <property type="evidence" value="ECO:0007669"/>
    <property type="project" value="TreeGrafter"/>
</dbReference>
<evidence type="ECO:0000313" key="2">
    <source>
        <dbReference type="EMBL" id="EIT86345.1"/>
    </source>
</evidence>
<dbReference type="CDD" id="cd06259">
    <property type="entry name" value="YdcF-like"/>
    <property type="match status" value="1"/>
</dbReference>
<gene>
    <name evidence="2" type="ORF">A374_05256</name>
</gene>